<evidence type="ECO:0000313" key="1">
    <source>
        <dbReference type="EMBL" id="SFG92616.1"/>
    </source>
</evidence>
<dbReference type="AlphaFoldDB" id="A0A1I2VXV5"/>
<protein>
    <submittedName>
        <fullName evidence="1">Uncharacterized protein</fullName>
    </submittedName>
</protein>
<dbReference type="STRING" id="341036.SAMN05660649_03158"/>
<dbReference type="Proteomes" id="UP000199337">
    <property type="component" value="Unassembled WGS sequence"/>
</dbReference>
<gene>
    <name evidence="1" type="ORF">SAMN05660649_03158</name>
</gene>
<sequence length="99" mass="11278">MGWNLNREISKLNYRIHTDAIKENLIPPELTPYQISITYASEADVLNIALFGITAKQWREENSDKNGNIRDYATLNQLLVLAIALNRWRGGSCNVFKAV</sequence>
<evidence type="ECO:0000313" key="2">
    <source>
        <dbReference type="Proteomes" id="UP000199337"/>
    </source>
</evidence>
<proteinExistence type="predicted"/>
<accession>A0A1I2VXV5</accession>
<dbReference type="EMBL" id="FOOX01000012">
    <property type="protein sequence ID" value="SFG92616.1"/>
    <property type="molecule type" value="Genomic_DNA"/>
</dbReference>
<reference evidence="2" key="1">
    <citation type="submission" date="2016-10" db="EMBL/GenBank/DDBJ databases">
        <authorList>
            <person name="Varghese N."/>
            <person name="Submissions S."/>
        </authorList>
    </citation>
    <scope>NUCLEOTIDE SEQUENCE [LARGE SCALE GENOMIC DNA]</scope>
    <source>
        <strain evidence="2">DSM 17038</strain>
    </source>
</reference>
<keyword evidence="2" id="KW-1185">Reference proteome</keyword>
<organism evidence="1 2">
    <name type="scientific">Desulfotruncus arcticus DSM 17038</name>
    <dbReference type="NCBI Taxonomy" id="1121424"/>
    <lineage>
        <taxon>Bacteria</taxon>
        <taxon>Bacillati</taxon>
        <taxon>Bacillota</taxon>
        <taxon>Clostridia</taxon>
        <taxon>Eubacteriales</taxon>
        <taxon>Desulfallaceae</taxon>
        <taxon>Desulfotruncus</taxon>
    </lineage>
</organism>
<name>A0A1I2VXV5_9FIRM</name>